<organism evidence="2 3">
    <name type="scientific">Chthoniobacter flavus Ellin428</name>
    <dbReference type="NCBI Taxonomy" id="497964"/>
    <lineage>
        <taxon>Bacteria</taxon>
        <taxon>Pseudomonadati</taxon>
        <taxon>Verrucomicrobiota</taxon>
        <taxon>Spartobacteria</taxon>
        <taxon>Chthoniobacterales</taxon>
        <taxon>Chthoniobacteraceae</taxon>
        <taxon>Chthoniobacter</taxon>
    </lineage>
</organism>
<comment type="caution">
    <text evidence="2">The sequence shown here is derived from an EMBL/GenBank/DDBJ whole genome shotgun (WGS) entry which is preliminary data.</text>
</comment>
<sequence>MDETLRRITKGRTLREYWCAEFAEPLGLEVWIGLPPERVQEPASIFPAKNSPPKGDPFYVAFLTPSSLTARAFASPRGLHSVAAMNAPEARAASFGAFGGVGTARGLAKFYAMLAQGGTLGERRWFEPSTLDWMTTTLTQGPDRVLLLETAFSAGFMRDPLDATGRKMRTNFGPSVKAFGHPGAGGSHAFADPENRVSFAFVMNQMEPGVLPGPKALRLIDALYNTLGEVER</sequence>
<protein>
    <submittedName>
        <fullName evidence="2">Beta-lactamase</fullName>
    </submittedName>
</protein>
<gene>
    <name evidence="2" type="ORF">CfE428DRAFT_3799</name>
</gene>
<dbReference type="InParanoid" id="B4D4G1"/>
<dbReference type="STRING" id="497964.CfE428DRAFT_3799"/>
<dbReference type="InterPro" id="IPR052907">
    <property type="entry name" value="Beta-lactamase/esterase"/>
</dbReference>
<dbReference type="InterPro" id="IPR001466">
    <property type="entry name" value="Beta-lactam-related"/>
</dbReference>
<dbReference type="Pfam" id="PF00144">
    <property type="entry name" value="Beta-lactamase"/>
    <property type="match status" value="1"/>
</dbReference>
<dbReference type="AlphaFoldDB" id="B4D4G1"/>
<name>B4D4G1_9BACT</name>
<feature type="domain" description="Beta-lactamase-related" evidence="1">
    <location>
        <begin position="4"/>
        <end position="210"/>
    </location>
</feature>
<accession>B4D4G1</accession>
<dbReference type="Gene3D" id="3.40.710.10">
    <property type="entry name" value="DD-peptidase/beta-lactamase superfamily"/>
    <property type="match status" value="1"/>
</dbReference>
<dbReference type="PANTHER" id="PTHR43319:SF3">
    <property type="entry name" value="BETA-LACTAMASE-RELATED DOMAIN-CONTAINING PROTEIN"/>
    <property type="match status" value="1"/>
</dbReference>
<proteinExistence type="predicted"/>
<dbReference type="InterPro" id="IPR012338">
    <property type="entry name" value="Beta-lactam/transpept-like"/>
</dbReference>
<evidence type="ECO:0000259" key="1">
    <source>
        <dbReference type="Pfam" id="PF00144"/>
    </source>
</evidence>
<dbReference type="RefSeq" id="WP_006981124.1">
    <property type="nucleotide sequence ID" value="NZ_ABVL01000011.1"/>
</dbReference>
<dbReference type="EMBL" id="ABVL01000011">
    <property type="protein sequence ID" value="EDY18762.1"/>
    <property type="molecule type" value="Genomic_DNA"/>
</dbReference>
<keyword evidence="3" id="KW-1185">Reference proteome</keyword>
<dbReference type="Proteomes" id="UP000005824">
    <property type="component" value="Unassembled WGS sequence"/>
</dbReference>
<evidence type="ECO:0000313" key="3">
    <source>
        <dbReference type="Proteomes" id="UP000005824"/>
    </source>
</evidence>
<dbReference type="eggNOG" id="COG1680">
    <property type="taxonomic scope" value="Bacteria"/>
</dbReference>
<reference evidence="2 3" key="1">
    <citation type="journal article" date="2011" name="J. Bacteriol.">
        <title>Genome sequence of Chthoniobacter flavus Ellin428, an aerobic heterotrophic soil bacterium.</title>
        <authorList>
            <person name="Kant R."/>
            <person name="van Passel M.W."/>
            <person name="Palva A."/>
            <person name="Lucas S."/>
            <person name="Lapidus A."/>
            <person name="Glavina Del Rio T."/>
            <person name="Dalin E."/>
            <person name="Tice H."/>
            <person name="Bruce D."/>
            <person name="Goodwin L."/>
            <person name="Pitluck S."/>
            <person name="Larimer F.W."/>
            <person name="Land M.L."/>
            <person name="Hauser L."/>
            <person name="Sangwan P."/>
            <person name="de Vos W.M."/>
            <person name="Janssen P.H."/>
            <person name="Smidt H."/>
        </authorList>
    </citation>
    <scope>NUCLEOTIDE SEQUENCE [LARGE SCALE GENOMIC DNA]</scope>
    <source>
        <strain evidence="2 3">Ellin428</strain>
    </source>
</reference>
<dbReference type="PANTHER" id="PTHR43319">
    <property type="entry name" value="BETA-LACTAMASE-RELATED"/>
    <property type="match status" value="1"/>
</dbReference>
<dbReference type="SUPFAM" id="SSF56601">
    <property type="entry name" value="beta-lactamase/transpeptidase-like"/>
    <property type="match status" value="1"/>
</dbReference>
<evidence type="ECO:0000313" key="2">
    <source>
        <dbReference type="EMBL" id="EDY18762.1"/>
    </source>
</evidence>